<dbReference type="Proteomes" id="UP000233551">
    <property type="component" value="Unassembled WGS sequence"/>
</dbReference>
<dbReference type="EMBL" id="PGOL01000803">
    <property type="protein sequence ID" value="PKI64562.1"/>
    <property type="molecule type" value="Genomic_DNA"/>
</dbReference>
<feature type="region of interest" description="Disordered" evidence="1">
    <location>
        <begin position="56"/>
        <end position="79"/>
    </location>
</feature>
<proteinExistence type="predicted"/>
<dbReference type="AlphaFoldDB" id="A0A2I0K7P8"/>
<sequence>MGFIIGNAVLKEYKHSQVDNLSPALNITILCFRTMEILPVGLLKSRGLRGLRSDPCGSEGQCGSPKFEGSNDHGLVWDE</sequence>
<evidence type="ECO:0000256" key="1">
    <source>
        <dbReference type="SAM" id="MobiDB-lite"/>
    </source>
</evidence>
<keyword evidence="3" id="KW-1185">Reference proteome</keyword>
<comment type="caution">
    <text evidence="2">The sequence shown here is derived from an EMBL/GenBank/DDBJ whole genome shotgun (WGS) entry which is preliminary data.</text>
</comment>
<name>A0A2I0K7P8_PUNGR</name>
<reference evidence="2 3" key="1">
    <citation type="submission" date="2017-11" db="EMBL/GenBank/DDBJ databases">
        <title>De-novo sequencing of pomegranate (Punica granatum L.) genome.</title>
        <authorList>
            <person name="Akparov Z."/>
            <person name="Amiraslanov A."/>
            <person name="Hajiyeva S."/>
            <person name="Abbasov M."/>
            <person name="Kaur K."/>
            <person name="Hamwieh A."/>
            <person name="Solovyev V."/>
            <person name="Salamov A."/>
            <person name="Braich B."/>
            <person name="Kosarev P."/>
            <person name="Mahmoud A."/>
            <person name="Hajiyev E."/>
            <person name="Babayeva S."/>
            <person name="Izzatullayeva V."/>
            <person name="Mammadov A."/>
            <person name="Mammadov A."/>
            <person name="Sharifova S."/>
            <person name="Ojaghi J."/>
            <person name="Eynullazada K."/>
            <person name="Bayramov B."/>
            <person name="Abdulazimova A."/>
            <person name="Shahmuradov I."/>
        </authorList>
    </citation>
    <scope>NUCLEOTIDE SEQUENCE [LARGE SCALE GENOMIC DNA]</scope>
    <source>
        <strain evidence="3">cv. AG2017</strain>
        <tissue evidence="2">Leaf</tissue>
    </source>
</reference>
<organism evidence="2 3">
    <name type="scientific">Punica granatum</name>
    <name type="common">Pomegranate</name>
    <dbReference type="NCBI Taxonomy" id="22663"/>
    <lineage>
        <taxon>Eukaryota</taxon>
        <taxon>Viridiplantae</taxon>
        <taxon>Streptophyta</taxon>
        <taxon>Embryophyta</taxon>
        <taxon>Tracheophyta</taxon>
        <taxon>Spermatophyta</taxon>
        <taxon>Magnoliopsida</taxon>
        <taxon>eudicotyledons</taxon>
        <taxon>Gunneridae</taxon>
        <taxon>Pentapetalae</taxon>
        <taxon>rosids</taxon>
        <taxon>malvids</taxon>
        <taxon>Myrtales</taxon>
        <taxon>Lythraceae</taxon>
        <taxon>Punica</taxon>
    </lineage>
</organism>
<evidence type="ECO:0000313" key="2">
    <source>
        <dbReference type="EMBL" id="PKI64562.1"/>
    </source>
</evidence>
<gene>
    <name evidence="2" type="ORF">CRG98_014994</name>
</gene>
<accession>A0A2I0K7P8</accession>
<protein>
    <submittedName>
        <fullName evidence="2">Uncharacterized protein</fullName>
    </submittedName>
</protein>
<evidence type="ECO:0000313" key="3">
    <source>
        <dbReference type="Proteomes" id="UP000233551"/>
    </source>
</evidence>